<proteinExistence type="predicted"/>
<comment type="caution">
    <text evidence="2">The sequence shown here is derived from an EMBL/GenBank/DDBJ whole genome shotgun (WGS) entry which is preliminary data.</text>
</comment>
<reference evidence="2" key="2">
    <citation type="submission" date="2020-02" db="EMBL/GenBank/DDBJ databases">
        <title>Identification and distribution of gene clusters putatively required for synthesis of sphingolipid metabolism inhibitors in phylogenetically diverse species of the filamentous fungus Fusarium.</title>
        <authorList>
            <person name="Kim H.-S."/>
            <person name="Busman M."/>
            <person name="Brown D.W."/>
            <person name="Divon H."/>
            <person name="Uhlig S."/>
            <person name="Proctor R.H."/>
        </authorList>
    </citation>
    <scope>NUCLEOTIDE SEQUENCE</scope>
    <source>
        <strain evidence="2">NRRL 25174</strain>
    </source>
</reference>
<gene>
    <name evidence="2" type="ORF">FBEOM_3158</name>
</gene>
<dbReference type="OrthoDB" id="5062424at2759"/>
<feature type="compositionally biased region" description="Basic residues" evidence="1">
    <location>
        <begin position="91"/>
        <end position="100"/>
    </location>
</feature>
<evidence type="ECO:0000256" key="1">
    <source>
        <dbReference type="SAM" id="MobiDB-lite"/>
    </source>
</evidence>
<evidence type="ECO:0000313" key="2">
    <source>
        <dbReference type="EMBL" id="KAF4342946.1"/>
    </source>
</evidence>
<evidence type="ECO:0000313" key="3">
    <source>
        <dbReference type="Proteomes" id="UP000730481"/>
    </source>
</evidence>
<dbReference type="AlphaFoldDB" id="A0A9P5AQP4"/>
<dbReference type="Proteomes" id="UP000730481">
    <property type="component" value="Unassembled WGS sequence"/>
</dbReference>
<protein>
    <submittedName>
        <fullName evidence="2">Uncharacterized protein</fullName>
    </submittedName>
</protein>
<dbReference type="EMBL" id="PVQB02000114">
    <property type="protein sequence ID" value="KAF4342946.1"/>
    <property type="molecule type" value="Genomic_DNA"/>
</dbReference>
<reference evidence="2" key="1">
    <citation type="journal article" date="2017" name="Mycologia">
        <title>Fusarium algeriense, sp. nov., a novel toxigenic crown rot pathogen of durum wheat from Algeria is nested in the Fusarium burgessii species complex.</title>
        <authorList>
            <person name="Laraba I."/>
            <person name="Keddad A."/>
            <person name="Boureghda H."/>
            <person name="Abdallah N."/>
            <person name="Vaughan M.M."/>
            <person name="Proctor R.H."/>
            <person name="Busman M."/>
            <person name="O'Donnell K."/>
        </authorList>
    </citation>
    <scope>NUCLEOTIDE SEQUENCE</scope>
    <source>
        <strain evidence="2">NRRL 25174</strain>
    </source>
</reference>
<accession>A0A9P5AQP4</accession>
<keyword evidence="3" id="KW-1185">Reference proteome</keyword>
<feature type="region of interest" description="Disordered" evidence="1">
    <location>
        <begin position="70"/>
        <end position="115"/>
    </location>
</feature>
<name>A0A9P5AQP4_9HYPO</name>
<organism evidence="2 3">
    <name type="scientific">Fusarium beomiforme</name>
    <dbReference type="NCBI Taxonomy" id="44412"/>
    <lineage>
        <taxon>Eukaryota</taxon>
        <taxon>Fungi</taxon>
        <taxon>Dikarya</taxon>
        <taxon>Ascomycota</taxon>
        <taxon>Pezizomycotina</taxon>
        <taxon>Sordariomycetes</taxon>
        <taxon>Hypocreomycetidae</taxon>
        <taxon>Hypocreales</taxon>
        <taxon>Nectriaceae</taxon>
        <taxon>Fusarium</taxon>
        <taxon>Fusarium burgessii species complex</taxon>
    </lineage>
</organism>
<sequence length="517" mass="59110">MMSNRLPTSFAQPPASLHIEKSCQLESLKSSQEAKQEIYPSSSSGSNLKTFSPASQRALRDYLCSSNSARVSSVDAHTPPSGSGKPDPKVKARHNIKTRRNANTEVDQRHEHHQPKALHRFQFTIPEAETQRKQLEDDNWHSIYPHPCNENYPKDEFNFKPKVLAKQIDPELPLSLHTSHNDTDFLEPLALEAANHGEYSVHVAYKKHQHGMSVKKINDERRAVAEHLALRKHDVDPNVNPTKFPKVSSGVQRAIYADKVDLAALTRKVAIQDGHVEAIIAREFTFYLDTCHLPPTEEQMAVLREADSLIVSRGCSRRETEAFQQIFHSEALALDEEVALAKKKAYNKAFSKQIKCHFPSLNSPDMKGPPKVVGSDNLEWETNYFPCLLPETEYDAKRRNIYGIVHFNRRDSTEKQYKEFLTQIWRLESKMRSNKNNKPVEQKFCHTYHEGQNWDTFEKPMPHDLVEQDVVSSEFSFDDVFDMDEHDNIKASGNKKPEIILKEIEQGVRKAIAKVGV</sequence>
<feature type="region of interest" description="Disordered" evidence="1">
    <location>
        <begin position="27"/>
        <end position="52"/>
    </location>
</feature>